<evidence type="ECO:0000313" key="1">
    <source>
        <dbReference type="EMBL" id="KAK5256627.1"/>
    </source>
</evidence>
<organism evidence="1 2">
    <name type="scientific">Cryomyces antarcticus</name>
    <dbReference type="NCBI Taxonomy" id="329879"/>
    <lineage>
        <taxon>Eukaryota</taxon>
        <taxon>Fungi</taxon>
        <taxon>Dikarya</taxon>
        <taxon>Ascomycota</taxon>
        <taxon>Pezizomycotina</taxon>
        <taxon>Dothideomycetes</taxon>
        <taxon>Dothideomycetes incertae sedis</taxon>
        <taxon>Cryomyces</taxon>
    </lineage>
</organism>
<comment type="caution">
    <text evidence="1">The sequence shown here is derived from an EMBL/GenBank/DDBJ whole genome shotgun (WGS) entry which is preliminary data.</text>
</comment>
<keyword evidence="2" id="KW-1185">Reference proteome</keyword>
<evidence type="ECO:0000313" key="2">
    <source>
        <dbReference type="Proteomes" id="UP001357485"/>
    </source>
</evidence>
<name>A0ABR0LYB8_9PEZI</name>
<dbReference type="EMBL" id="JAVRRA010008452">
    <property type="protein sequence ID" value="KAK5256627.1"/>
    <property type="molecule type" value="Genomic_DNA"/>
</dbReference>
<feature type="non-terminal residue" evidence="1">
    <location>
        <position position="1"/>
    </location>
</feature>
<gene>
    <name evidence="1" type="ORF">LTR16_002820</name>
</gene>
<protein>
    <submittedName>
        <fullName evidence="1">Uncharacterized protein</fullName>
    </submittedName>
</protein>
<reference evidence="1 2" key="1">
    <citation type="submission" date="2023-08" db="EMBL/GenBank/DDBJ databases">
        <title>Black Yeasts Isolated from many extreme environments.</title>
        <authorList>
            <person name="Coleine C."/>
            <person name="Stajich J.E."/>
            <person name="Selbmann L."/>
        </authorList>
    </citation>
    <scope>NUCLEOTIDE SEQUENCE [LARGE SCALE GENOMIC DNA]</scope>
    <source>
        <strain evidence="1 2">CCFEE 536</strain>
    </source>
</reference>
<accession>A0ABR0LYB8</accession>
<sequence length="55" mass="6047">IVQGPISICRAGTGSFADLFKLLALLRATQSWLEEAYWPWFRAEILAPLGSTAPI</sequence>
<dbReference type="Proteomes" id="UP001357485">
    <property type="component" value="Unassembled WGS sequence"/>
</dbReference>
<proteinExistence type="predicted"/>